<dbReference type="CDD" id="cd16325">
    <property type="entry name" value="LolA"/>
    <property type="match status" value="1"/>
</dbReference>
<gene>
    <name evidence="2" type="ORF">M9189_10895</name>
</gene>
<dbReference type="InterPro" id="IPR029046">
    <property type="entry name" value="LolA/LolB/LppX"/>
</dbReference>
<reference evidence="2" key="2">
    <citation type="submission" date="2022-06" db="EMBL/GenBank/DDBJ databases">
        <title>Xiashengella guii gen. nov. sp. nov., a bacterium isolated form anaerobic digestion tank.</title>
        <authorList>
            <person name="Huang H."/>
        </authorList>
    </citation>
    <scope>NUCLEOTIDE SEQUENCE</scope>
    <source>
        <strain evidence="2">Ai-910</strain>
    </source>
</reference>
<dbReference type="Proteomes" id="UP001056426">
    <property type="component" value="Chromosome"/>
</dbReference>
<dbReference type="KEGG" id="alkq:M9189_10895"/>
<sequence>MRYLVLSLLVLAVTTVYGQDKSYRPVADPAVVEKKIMDNSLKVSSITSDFVQEKKMEYLDEVLVSKGKFWYKHESKLRWQYDEPYEYIIAIRNGSFYIKDGVKVKVYDVAGNPAFREMNDLILKIARGTLAGDKRFEIEMYENDRFYLLRLRPIDAALKGFLQTTEIYLSKFDLSAEKVVMHETETDYTQITFINRKLNNEIPESIFDIK</sequence>
<keyword evidence="2" id="KW-0449">Lipoprotein</keyword>
<evidence type="ECO:0000313" key="3">
    <source>
        <dbReference type="Proteomes" id="UP001056426"/>
    </source>
</evidence>
<protein>
    <submittedName>
        <fullName evidence="2">Outer membrane lipoprotein carrier protein LolA</fullName>
    </submittedName>
</protein>
<dbReference type="PANTHER" id="PTHR35869">
    <property type="entry name" value="OUTER-MEMBRANE LIPOPROTEIN CARRIER PROTEIN"/>
    <property type="match status" value="1"/>
</dbReference>
<evidence type="ECO:0000256" key="1">
    <source>
        <dbReference type="ARBA" id="ARBA00022729"/>
    </source>
</evidence>
<dbReference type="EMBL" id="CP098400">
    <property type="protein sequence ID" value="URW79362.1"/>
    <property type="molecule type" value="Genomic_DNA"/>
</dbReference>
<dbReference type="RefSeq" id="WP_250723189.1">
    <property type="nucleotide sequence ID" value="NZ_CP098400.1"/>
</dbReference>
<accession>A0A9J6ZN91</accession>
<reference evidence="2" key="1">
    <citation type="submission" date="2022-05" db="EMBL/GenBank/DDBJ databases">
        <authorList>
            <person name="Sun X."/>
        </authorList>
    </citation>
    <scope>NUCLEOTIDE SEQUENCE</scope>
    <source>
        <strain evidence="2">Ai-910</strain>
    </source>
</reference>
<name>A0A9J6ZN91_9BACT</name>
<keyword evidence="1" id="KW-0732">Signal</keyword>
<proteinExistence type="predicted"/>
<dbReference type="Gene3D" id="2.50.20.10">
    <property type="entry name" value="Lipoprotein localisation LolA/LolB/LppX"/>
    <property type="match status" value="1"/>
</dbReference>
<dbReference type="PANTHER" id="PTHR35869:SF1">
    <property type="entry name" value="OUTER-MEMBRANE LIPOPROTEIN CARRIER PROTEIN"/>
    <property type="match status" value="1"/>
</dbReference>
<organism evidence="2 3">
    <name type="scientific">Xiashengella succiniciproducens</name>
    <dbReference type="NCBI Taxonomy" id="2949635"/>
    <lineage>
        <taxon>Bacteria</taxon>
        <taxon>Pseudomonadati</taxon>
        <taxon>Bacteroidota</taxon>
        <taxon>Bacteroidia</taxon>
        <taxon>Marinilabiliales</taxon>
        <taxon>Marinilabiliaceae</taxon>
        <taxon>Xiashengella</taxon>
    </lineage>
</organism>
<dbReference type="Pfam" id="PF03548">
    <property type="entry name" value="LolA"/>
    <property type="match status" value="1"/>
</dbReference>
<dbReference type="InterPro" id="IPR004564">
    <property type="entry name" value="OM_lipoprot_carrier_LolA-like"/>
</dbReference>
<dbReference type="SUPFAM" id="SSF89392">
    <property type="entry name" value="Prokaryotic lipoproteins and lipoprotein localization factors"/>
    <property type="match status" value="1"/>
</dbReference>
<keyword evidence="3" id="KW-1185">Reference proteome</keyword>
<dbReference type="AlphaFoldDB" id="A0A9J6ZN91"/>
<evidence type="ECO:0000313" key="2">
    <source>
        <dbReference type="EMBL" id="URW79362.1"/>
    </source>
</evidence>